<dbReference type="SUPFAM" id="SSF63817">
    <property type="entry name" value="Sortase"/>
    <property type="match status" value="1"/>
</dbReference>
<accession>A0ABW1IWG7</accession>
<dbReference type="InterPro" id="IPR005754">
    <property type="entry name" value="Sortase"/>
</dbReference>
<dbReference type="InterPro" id="IPR042001">
    <property type="entry name" value="Sortase_F"/>
</dbReference>
<organism evidence="2 3">
    <name type="scientific">Pseudonocardia hispaniensis</name>
    <dbReference type="NCBI Taxonomy" id="904933"/>
    <lineage>
        <taxon>Bacteria</taxon>
        <taxon>Bacillati</taxon>
        <taxon>Actinomycetota</taxon>
        <taxon>Actinomycetes</taxon>
        <taxon>Pseudonocardiales</taxon>
        <taxon>Pseudonocardiaceae</taxon>
        <taxon>Pseudonocardia</taxon>
    </lineage>
</organism>
<reference evidence="3" key="1">
    <citation type="journal article" date="2019" name="Int. J. Syst. Evol. Microbiol.">
        <title>The Global Catalogue of Microorganisms (GCM) 10K type strain sequencing project: providing services to taxonomists for standard genome sequencing and annotation.</title>
        <authorList>
            <consortium name="The Broad Institute Genomics Platform"/>
            <consortium name="The Broad Institute Genome Sequencing Center for Infectious Disease"/>
            <person name="Wu L."/>
            <person name="Ma J."/>
        </authorList>
    </citation>
    <scope>NUCLEOTIDE SEQUENCE [LARGE SCALE GENOMIC DNA]</scope>
    <source>
        <strain evidence="3">CCM 8391</strain>
    </source>
</reference>
<sequence>MASPRLTPARRRRWPAVLLAYCGVLCVVVGVVLVAAHPPAEPGRALGAVPGAPGGYPSPSPPVAPPPEPGTVPVVLTLPARGISAPVVAVGTGPDGGLVVPDPPSAVGWWSPGALAGSGSGTVVLAGHVDSRAEGIGVFAVLPGLTAGEPVQLRGRDGRMIAYVVVARRQFAKALLPAELFARGGPPRLVLITCGGRFDPAARSYDDNVVVYAIPAPAHR</sequence>
<comment type="caution">
    <text evidence="2">The sequence shown here is derived from an EMBL/GenBank/DDBJ whole genome shotgun (WGS) entry which is preliminary data.</text>
</comment>
<keyword evidence="1" id="KW-0378">Hydrolase</keyword>
<proteinExistence type="predicted"/>
<evidence type="ECO:0000256" key="1">
    <source>
        <dbReference type="ARBA" id="ARBA00022801"/>
    </source>
</evidence>
<name>A0ABW1IWG7_9PSEU</name>
<dbReference type="RefSeq" id="WP_379581730.1">
    <property type="nucleotide sequence ID" value="NZ_JBHSQW010000001.1"/>
</dbReference>
<gene>
    <name evidence="2" type="ORF">ACFQE5_01180</name>
</gene>
<dbReference type="Pfam" id="PF04203">
    <property type="entry name" value="Sortase"/>
    <property type="match status" value="1"/>
</dbReference>
<dbReference type="Proteomes" id="UP001596302">
    <property type="component" value="Unassembled WGS sequence"/>
</dbReference>
<dbReference type="CDD" id="cd05829">
    <property type="entry name" value="Sortase_F"/>
    <property type="match status" value="1"/>
</dbReference>
<dbReference type="Gene3D" id="2.40.260.10">
    <property type="entry name" value="Sortase"/>
    <property type="match status" value="1"/>
</dbReference>
<dbReference type="EMBL" id="JBHSQW010000001">
    <property type="protein sequence ID" value="MFC5992819.1"/>
    <property type="molecule type" value="Genomic_DNA"/>
</dbReference>
<protein>
    <submittedName>
        <fullName evidence="2">Class F sortase</fullName>
    </submittedName>
</protein>
<evidence type="ECO:0000313" key="3">
    <source>
        <dbReference type="Proteomes" id="UP001596302"/>
    </source>
</evidence>
<keyword evidence="3" id="KW-1185">Reference proteome</keyword>
<dbReference type="InterPro" id="IPR023365">
    <property type="entry name" value="Sortase_dom-sf"/>
</dbReference>
<evidence type="ECO:0000313" key="2">
    <source>
        <dbReference type="EMBL" id="MFC5992819.1"/>
    </source>
</evidence>